<protein>
    <submittedName>
        <fullName evidence="5">Uncharacterized protein</fullName>
    </submittedName>
</protein>
<dbReference type="GO" id="GO:0007165">
    <property type="term" value="P:signal transduction"/>
    <property type="evidence" value="ECO:0007669"/>
    <property type="project" value="InterPro"/>
</dbReference>
<dbReference type="PANTHER" id="PTHR12659:SF7">
    <property type="entry name" value="CROSSVEINLESS C, ISOFORM C"/>
    <property type="match status" value="1"/>
</dbReference>
<evidence type="ECO:0000256" key="2">
    <source>
        <dbReference type="ARBA" id="ARBA00022553"/>
    </source>
</evidence>
<dbReference type="Pfam" id="PF00620">
    <property type="entry name" value="RhoGAP"/>
    <property type="match status" value="1"/>
</dbReference>
<dbReference type="SMART" id="SM00234">
    <property type="entry name" value="START"/>
    <property type="match status" value="1"/>
</dbReference>
<feature type="domain" description="Rho-GAP" evidence="3">
    <location>
        <begin position="20"/>
        <end position="227"/>
    </location>
</feature>
<keyword evidence="2" id="KW-0597">Phosphoprotein</keyword>
<accession>A7RFT9</accession>
<evidence type="ECO:0000256" key="1">
    <source>
        <dbReference type="ARBA" id="ARBA00022468"/>
    </source>
</evidence>
<evidence type="ECO:0000259" key="3">
    <source>
        <dbReference type="PROSITE" id="PS50238"/>
    </source>
</evidence>
<dbReference type="SMART" id="SM00324">
    <property type="entry name" value="RhoGAP"/>
    <property type="match status" value="1"/>
</dbReference>
<dbReference type="OMA" id="WHESSVE"/>
<dbReference type="STRING" id="45351.A7RFT9"/>
<feature type="non-terminal residue" evidence="5">
    <location>
        <position position="470"/>
    </location>
</feature>
<dbReference type="Pfam" id="PF01852">
    <property type="entry name" value="START"/>
    <property type="match status" value="1"/>
</dbReference>
<dbReference type="Gene3D" id="3.30.530.20">
    <property type="match status" value="1"/>
</dbReference>
<organism evidence="5 6">
    <name type="scientific">Nematostella vectensis</name>
    <name type="common">Starlet sea anemone</name>
    <dbReference type="NCBI Taxonomy" id="45351"/>
    <lineage>
        <taxon>Eukaryota</taxon>
        <taxon>Metazoa</taxon>
        <taxon>Cnidaria</taxon>
        <taxon>Anthozoa</taxon>
        <taxon>Hexacorallia</taxon>
        <taxon>Actiniaria</taxon>
        <taxon>Edwardsiidae</taxon>
        <taxon>Nematostella</taxon>
    </lineage>
</organism>
<dbReference type="AlphaFoldDB" id="A7RFT9"/>
<dbReference type="HOGENOM" id="CLU_029971_0_0_1"/>
<dbReference type="InterPro" id="IPR002913">
    <property type="entry name" value="START_lipid-bd_dom"/>
</dbReference>
<dbReference type="InterPro" id="IPR023393">
    <property type="entry name" value="START-like_dom_sf"/>
</dbReference>
<dbReference type="SUPFAM" id="SSF55961">
    <property type="entry name" value="Bet v1-like"/>
    <property type="match status" value="1"/>
</dbReference>
<dbReference type="PROSITE" id="PS50848">
    <property type="entry name" value="START"/>
    <property type="match status" value="1"/>
</dbReference>
<proteinExistence type="predicted"/>
<dbReference type="eggNOG" id="KOG2200">
    <property type="taxonomic scope" value="Eukaryota"/>
</dbReference>
<sequence length="470" mass="53642">PRFLKKFKTPDYRDKKVFGVPMSVVLQRSGQPLPRPILCAINYLQRTCVESVGIFRKSGGKQRINNLKDMMEDNPEHTDFEGMSPYDLADMLKQYFRDLPDPILTSKLAETFITIHTCKYYIPAELRVEAMQAAILLMPDENREALQTLLLFLNEVAENSAVNQMNEKNLGVCFAPSLFHLCGTKEDPSAPKRQKRTPMIKASKELTDNLAAHECLTQMIAQVDKLFLVPEDTMMKSRFSYIEQSEPVTLEQLGRSKSNPLDDYRTYIESCINGILKEAREKFKGWVNHSWHESSVEVSYKKVRDGCPLRLWRGVIEIDASPEDVLKRIVDERHLWDEELEAWDVLEKIDEDMDVFYYVTRSMILQPKRIHVVLRARRTNLAHGACALVCTSISHPSAPMTPGVQATLLAQRYLIEPLEAGRSRLTHITRLDQKGRASVYYNKVGPFMAASISKVKDSFPVGSEGPETNV</sequence>
<feature type="domain" description="START" evidence="4">
    <location>
        <begin position="270"/>
        <end position="470"/>
    </location>
</feature>
<keyword evidence="1" id="KW-0343">GTPase activation</keyword>
<name>A7RFT9_NEMVE</name>
<evidence type="ECO:0000313" key="6">
    <source>
        <dbReference type="Proteomes" id="UP000001593"/>
    </source>
</evidence>
<dbReference type="InterPro" id="IPR000198">
    <property type="entry name" value="RhoGAP_dom"/>
</dbReference>
<dbReference type="SUPFAM" id="SSF48350">
    <property type="entry name" value="GTPase activation domain, GAP"/>
    <property type="match status" value="1"/>
</dbReference>
<dbReference type="GO" id="GO:0005096">
    <property type="term" value="F:GTPase activator activity"/>
    <property type="evidence" value="ECO:0007669"/>
    <property type="project" value="UniProtKB-KW"/>
</dbReference>
<dbReference type="InParanoid" id="A7RFT9"/>
<gene>
    <name evidence="5" type="ORF">NEMVEDRAFT_v1g79649</name>
</gene>
<dbReference type="Proteomes" id="UP000001593">
    <property type="component" value="Unassembled WGS sequence"/>
</dbReference>
<dbReference type="PANTHER" id="PTHR12659">
    <property type="entry name" value="RHO-TYPE GTPASE ACTIVATING PROTEIN"/>
    <property type="match status" value="1"/>
</dbReference>
<evidence type="ECO:0000313" key="5">
    <source>
        <dbReference type="EMBL" id="EDO49778.1"/>
    </source>
</evidence>
<dbReference type="PROSITE" id="PS50238">
    <property type="entry name" value="RHOGAP"/>
    <property type="match status" value="1"/>
</dbReference>
<dbReference type="GO" id="GO:0008289">
    <property type="term" value="F:lipid binding"/>
    <property type="evidence" value="ECO:0007669"/>
    <property type="project" value="InterPro"/>
</dbReference>
<keyword evidence="6" id="KW-1185">Reference proteome</keyword>
<reference evidence="5 6" key="1">
    <citation type="journal article" date="2007" name="Science">
        <title>Sea anemone genome reveals ancestral eumetazoan gene repertoire and genomic organization.</title>
        <authorList>
            <person name="Putnam N.H."/>
            <person name="Srivastava M."/>
            <person name="Hellsten U."/>
            <person name="Dirks B."/>
            <person name="Chapman J."/>
            <person name="Salamov A."/>
            <person name="Terry A."/>
            <person name="Shapiro H."/>
            <person name="Lindquist E."/>
            <person name="Kapitonov V.V."/>
            <person name="Jurka J."/>
            <person name="Genikhovich G."/>
            <person name="Grigoriev I.V."/>
            <person name="Lucas S.M."/>
            <person name="Steele R.E."/>
            <person name="Finnerty J.R."/>
            <person name="Technau U."/>
            <person name="Martindale M.Q."/>
            <person name="Rokhsar D.S."/>
        </authorList>
    </citation>
    <scope>NUCLEOTIDE SEQUENCE [LARGE SCALE GENOMIC DNA]</scope>
    <source>
        <strain evidence="6">CH2 X CH6</strain>
    </source>
</reference>
<dbReference type="Gene3D" id="1.10.555.10">
    <property type="entry name" value="Rho GTPase activation protein"/>
    <property type="match status" value="1"/>
</dbReference>
<dbReference type="InterPro" id="IPR008936">
    <property type="entry name" value="Rho_GTPase_activation_prot"/>
</dbReference>
<evidence type="ECO:0000259" key="4">
    <source>
        <dbReference type="PROSITE" id="PS50848"/>
    </source>
</evidence>
<dbReference type="EMBL" id="DS469508">
    <property type="protein sequence ID" value="EDO49778.1"/>
    <property type="molecule type" value="Genomic_DNA"/>
</dbReference>
<dbReference type="PhylomeDB" id="A7RFT9"/>